<dbReference type="PANTHER" id="PTHR30146">
    <property type="entry name" value="LACI-RELATED TRANSCRIPTIONAL REPRESSOR"/>
    <property type="match status" value="1"/>
</dbReference>
<dbReference type="Proteomes" id="UP000195062">
    <property type="component" value="Unassembled WGS sequence"/>
</dbReference>
<keyword evidence="2" id="KW-0805">Transcription regulation</keyword>
<feature type="domain" description="Transcriptional regulator LacI/GalR-like sensor" evidence="6">
    <location>
        <begin position="12"/>
        <end position="175"/>
    </location>
</feature>
<dbReference type="InterPro" id="IPR046335">
    <property type="entry name" value="LacI/GalR-like_sensor"/>
</dbReference>
<keyword evidence="1" id="KW-0678">Repressor</keyword>
<dbReference type="SUPFAM" id="SSF53822">
    <property type="entry name" value="Periplasmic binding protein-like I"/>
    <property type="match status" value="1"/>
</dbReference>
<dbReference type="GO" id="GO:0000976">
    <property type="term" value="F:transcription cis-regulatory region binding"/>
    <property type="evidence" value="ECO:0007669"/>
    <property type="project" value="TreeGrafter"/>
</dbReference>
<keyword evidence="4" id="KW-0804">Transcription</keyword>
<dbReference type="Pfam" id="PF13377">
    <property type="entry name" value="Peripla_BP_3"/>
    <property type="match status" value="1"/>
</dbReference>
<sequence>MDFERTVADGLDHLQALGHRRFGLMVEDLERGPLRGYGRRRAPSGRSCRRRRRAARRRGRQVRADARGGRAAAGELLAADPGITAVMLLNDQAARGLISGLDAAGRRVPEDVSILSLASSTEVGALVEPALSTMDAPGPELGRLAVEMLLARLDGTSTELPHALLPCLLHVAASTGPAPAAR</sequence>
<evidence type="ECO:0000256" key="4">
    <source>
        <dbReference type="ARBA" id="ARBA00023163"/>
    </source>
</evidence>
<keyword evidence="8" id="KW-1185">Reference proteome</keyword>
<evidence type="ECO:0000256" key="2">
    <source>
        <dbReference type="ARBA" id="ARBA00023015"/>
    </source>
</evidence>
<evidence type="ECO:0000313" key="8">
    <source>
        <dbReference type="Proteomes" id="UP000195062"/>
    </source>
</evidence>
<proteinExistence type="predicted"/>
<evidence type="ECO:0000313" key="7">
    <source>
        <dbReference type="EMBL" id="OUE04787.1"/>
    </source>
</evidence>
<evidence type="ECO:0000256" key="3">
    <source>
        <dbReference type="ARBA" id="ARBA00023125"/>
    </source>
</evidence>
<protein>
    <submittedName>
        <fullName evidence="7">Catabolite control protein A</fullName>
    </submittedName>
</protein>
<evidence type="ECO:0000256" key="1">
    <source>
        <dbReference type="ARBA" id="ARBA00022491"/>
    </source>
</evidence>
<dbReference type="InterPro" id="IPR028082">
    <property type="entry name" value="Peripla_BP_I"/>
</dbReference>
<dbReference type="GO" id="GO:0003700">
    <property type="term" value="F:DNA-binding transcription factor activity"/>
    <property type="evidence" value="ECO:0007669"/>
    <property type="project" value="TreeGrafter"/>
</dbReference>
<feature type="compositionally biased region" description="Basic residues" evidence="5">
    <location>
        <begin position="37"/>
        <end position="61"/>
    </location>
</feature>
<keyword evidence="3" id="KW-0238">DNA-binding</keyword>
<dbReference type="PANTHER" id="PTHR30146:SF148">
    <property type="entry name" value="HTH-TYPE TRANSCRIPTIONAL REPRESSOR PURR-RELATED"/>
    <property type="match status" value="1"/>
</dbReference>
<dbReference type="EMBL" id="MDHH01000001">
    <property type="protein sequence ID" value="OUE04787.1"/>
    <property type="molecule type" value="Genomic_DNA"/>
</dbReference>
<gene>
    <name evidence="7" type="primary">ccpA_3</name>
    <name evidence="7" type="ORF">CMMCAS07_07550</name>
</gene>
<feature type="region of interest" description="Disordered" evidence="5">
    <location>
        <begin position="35"/>
        <end position="67"/>
    </location>
</feature>
<comment type="caution">
    <text evidence="7">The sequence shown here is derived from an EMBL/GenBank/DDBJ whole genome shotgun (WGS) entry which is preliminary data.</text>
</comment>
<name>A0A251XMU8_CLAMM</name>
<organism evidence="7 8">
    <name type="scientific">Clavibacter michiganensis subsp. michiganensis</name>
    <dbReference type="NCBI Taxonomy" id="33013"/>
    <lineage>
        <taxon>Bacteria</taxon>
        <taxon>Bacillati</taxon>
        <taxon>Actinomycetota</taxon>
        <taxon>Actinomycetes</taxon>
        <taxon>Micrococcales</taxon>
        <taxon>Microbacteriaceae</taxon>
        <taxon>Clavibacter</taxon>
    </lineage>
</organism>
<dbReference type="AlphaFoldDB" id="A0A251XMU8"/>
<accession>A0A251XMU8</accession>
<dbReference type="Gene3D" id="3.40.50.2300">
    <property type="match status" value="2"/>
</dbReference>
<evidence type="ECO:0000259" key="6">
    <source>
        <dbReference type="Pfam" id="PF13377"/>
    </source>
</evidence>
<reference evidence="7 8" key="1">
    <citation type="submission" date="2016-08" db="EMBL/GenBank/DDBJ databases">
        <title>Genome sequence of Clavibacter michiganensis subsp. michiganensis strain CASJ007.</title>
        <authorList>
            <person name="Thapa S.P."/>
            <person name="Coaker G."/>
        </authorList>
    </citation>
    <scope>NUCLEOTIDE SEQUENCE [LARGE SCALE GENOMIC DNA]</scope>
    <source>
        <strain evidence="7">CASJ007</strain>
    </source>
</reference>
<evidence type="ECO:0000256" key="5">
    <source>
        <dbReference type="SAM" id="MobiDB-lite"/>
    </source>
</evidence>